<feature type="transmembrane region" description="Helical" evidence="8">
    <location>
        <begin position="267"/>
        <end position="286"/>
    </location>
</feature>
<comment type="subcellular location">
    <subcellularLocation>
        <location evidence="1">Membrane</location>
        <topology evidence="1">Multi-pass membrane protein</topology>
    </subcellularLocation>
</comment>
<evidence type="ECO:0000256" key="1">
    <source>
        <dbReference type="ARBA" id="ARBA00004141"/>
    </source>
</evidence>
<comment type="caution">
    <text evidence="11">The sequence shown here is derived from an EMBL/GenBank/DDBJ whole genome shotgun (WGS) entry which is preliminary data.</text>
</comment>
<dbReference type="FunFam" id="1.20.1740.10:FF:000013">
    <property type="entry name" value="Solute carrier family 12 member"/>
    <property type="match status" value="1"/>
</dbReference>
<comment type="similarity">
    <text evidence="2">Belongs to the SLC12A transporter family.</text>
</comment>
<evidence type="ECO:0000256" key="5">
    <source>
        <dbReference type="ARBA" id="ARBA00022989"/>
    </source>
</evidence>
<feature type="transmembrane region" description="Helical" evidence="8">
    <location>
        <begin position="178"/>
        <end position="197"/>
    </location>
</feature>
<feature type="transmembrane region" description="Helical" evidence="8">
    <location>
        <begin position="51"/>
        <end position="69"/>
    </location>
</feature>
<evidence type="ECO:0000256" key="7">
    <source>
        <dbReference type="SAM" id="MobiDB-lite"/>
    </source>
</evidence>
<evidence type="ECO:0000256" key="3">
    <source>
        <dbReference type="ARBA" id="ARBA00022448"/>
    </source>
</evidence>
<dbReference type="EMBL" id="QEAQ01000063">
    <property type="protein sequence ID" value="TPX56877.1"/>
    <property type="molecule type" value="Genomic_DNA"/>
</dbReference>
<keyword evidence="3" id="KW-0813">Transport</keyword>
<keyword evidence="12" id="KW-1185">Reference proteome</keyword>
<accession>A0A507E0B4</accession>
<feature type="transmembrane region" description="Helical" evidence="8">
    <location>
        <begin position="204"/>
        <end position="225"/>
    </location>
</feature>
<dbReference type="PANTHER" id="PTHR11827:SF72">
    <property type="entry name" value="GH08340P"/>
    <property type="match status" value="1"/>
</dbReference>
<evidence type="ECO:0000313" key="11">
    <source>
        <dbReference type="EMBL" id="TPX56877.1"/>
    </source>
</evidence>
<dbReference type="STRING" id="109895.A0A507E0B4"/>
<sequence>MPATSTKFVARAGTQLDLFSTALQRSQPTGQPVSPTAVEHRTARVPASSKLGTFDGVFVPVCLSIWGVLAFLRFPWIIGQAGLVGTLALFSIGYFLTSTTTLSLSAISSNGHVGGGGAYFLISRVLGPEFGGSIGVVFWMGTILTGTMNLLGFVEPLLASFGQESGMVAQVLPEGTSWQLLYASCAALVCLALCLVGSSVVARASVFLAVILLISTLSCMGSLAFQHPFEQPDLYIVFEGFNRETLLANLWPHFTTDLGVNQSFRTVFSIVFPACTGILAGASMSGDLRAPSRAIPKGTVAALIFTYAAYISLAVLIAGSINRLTLLKDLNVLQDVSIVPALVAVGVASTSFFSALGSLLGAAKLFQAIIADDLLPLSAFIQSVLSKGKFSQIWGVLISYALMQSILVAVSDINEIAPFVTMCSLLTFGVLNLACLLLRASGSPNFRPTFEFFSWRTAFAGFTGCLVAMFVVDNIHALYSCVFGGSVFVIIHYAAPPKSWGDVTQSLIYHQCRKYLLRLDLRKEHVKFWRPQIMVLVQDPRRDFVLIQFLNDLKKGGLFVLSHILKGRDFSSRLSDYKRQLPSWLRYVDIAKVKAFVQLTIAPSERVGAQNLLLGGGLGGMKPNIIAIGFLERDRRAPNFMDSDNDSMLAADRTGGVATSYRRSNSRPSPAEQVSELNRDPLTADLPNSVDLDDGMDETEYVGIIEDALALDKAVAIARGFGNLEEPGMKKPHPERARRSKNRFTTYAAEEYKRFSIFFSNRFSQHIDMHLPDDEDSPFLPTPDLEPGQPEETTAPSCRYIDLWPIQMAQTGLAKSAYTFDSYTLVLQLGAILHMVPHWKKHYVLRTVVFVENEEEAEEEMGRVDVLLRGLRIKCELKMVWLRPRYGPSASEDYEKICRRLHLQNPPPSTIKNATPGPSQKRNDSSDDDDDQSRSSERRSSSFVTTRLSREYVHGFDVPSDVPRPRPRGNSTTSSSTTSSSGRNGSRRIMSRVFDMLPTSTQHLVLNQLLQAHSSLDTTAVIMMTLPAPSTGTGGSRERSAQYLEELDVLTKDLPPTFMVHGKGLTVTMSL</sequence>
<reference evidence="11 12" key="1">
    <citation type="journal article" date="2019" name="Sci. Rep.">
        <title>Comparative genomics of chytrid fungi reveal insights into the obligate biotrophic and pathogenic lifestyle of Synchytrium endobioticum.</title>
        <authorList>
            <person name="van de Vossenberg B.T.L.H."/>
            <person name="Warris S."/>
            <person name="Nguyen H.D.T."/>
            <person name="van Gent-Pelzer M.P.E."/>
            <person name="Joly D.L."/>
            <person name="van de Geest H.C."/>
            <person name="Bonants P.J.M."/>
            <person name="Smith D.S."/>
            <person name="Levesque C.A."/>
            <person name="van der Lee T.A.J."/>
        </authorList>
    </citation>
    <scope>NUCLEOTIDE SEQUENCE [LARGE SCALE GENOMIC DNA]</scope>
    <source>
        <strain evidence="11 12">CBS 809.83</strain>
    </source>
</reference>
<feature type="transmembrane region" description="Helical" evidence="8">
    <location>
        <begin position="416"/>
        <end position="440"/>
    </location>
</feature>
<feature type="transmembrane region" description="Helical" evidence="8">
    <location>
        <begin position="338"/>
        <end position="360"/>
    </location>
</feature>
<dbReference type="AlphaFoldDB" id="A0A507E0B4"/>
<dbReference type="GO" id="GO:0055075">
    <property type="term" value="P:potassium ion homeostasis"/>
    <property type="evidence" value="ECO:0007669"/>
    <property type="project" value="TreeGrafter"/>
</dbReference>
<dbReference type="PANTHER" id="PTHR11827">
    <property type="entry name" value="SOLUTE CARRIER FAMILY 12, CATION COTRANSPORTERS"/>
    <property type="match status" value="1"/>
</dbReference>
<evidence type="ECO:0000259" key="9">
    <source>
        <dbReference type="Pfam" id="PF00324"/>
    </source>
</evidence>
<evidence type="ECO:0000256" key="6">
    <source>
        <dbReference type="ARBA" id="ARBA00023136"/>
    </source>
</evidence>
<feature type="region of interest" description="Disordered" evidence="7">
    <location>
        <begin position="772"/>
        <end position="794"/>
    </location>
</feature>
<feature type="transmembrane region" description="Helical" evidence="8">
    <location>
        <begin position="134"/>
        <end position="158"/>
    </location>
</feature>
<feature type="compositionally biased region" description="Polar residues" evidence="7">
    <location>
        <begin position="910"/>
        <end position="920"/>
    </location>
</feature>
<feature type="region of interest" description="Disordered" evidence="7">
    <location>
        <begin position="903"/>
        <end position="987"/>
    </location>
</feature>
<keyword evidence="6 8" id="KW-0472">Membrane</keyword>
<keyword evidence="4 8" id="KW-0812">Transmembrane</keyword>
<dbReference type="Pfam" id="PF03522">
    <property type="entry name" value="SLC12"/>
    <property type="match status" value="2"/>
</dbReference>
<feature type="transmembrane region" description="Helical" evidence="8">
    <location>
        <begin position="452"/>
        <end position="471"/>
    </location>
</feature>
<dbReference type="InterPro" id="IPR004841">
    <property type="entry name" value="AA-permease/SLC12A_dom"/>
</dbReference>
<feature type="region of interest" description="Disordered" evidence="7">
    <location>
        <begin position="657"/>
        <end position="693"/>
    </location>
</feature>
<name>A0A507E0B4_9FUNG</name>
<dbReference type="Proteomes" id="UP000318582">
    <property type="component" value="Unassembled WGS sequence"/>
</dbReference>
<dbReference type="GO" id="GO:0005774">
    <property type="term" value="C:vacuolar membrane"/>
    <property type="evidence" value="ECO:0007669"/>
    <property type="project" value="TreeGrafter"/>
</dbReference>
<evidence type="ECO:0000256" key="4">
    <source>
        <dbReference type="ARBA" id="ARBA00022692"/>
    </source>
</evidence>
<dbReference type="Gene3D" id="1.20.1740.10">
    <property type="entry name" value="Amino acid/polyamine transporter I"/>
    <property type="match status" value="1"/>
</dbReference>
<dbReference type="GO" id="GO:0015379">
    <property type="term" value="F:potassium:chloride symporter activity"/>
    <property type="evidence" value="ECO:0007669"/>
    <property type="project" value="TreeGrafter"/>
</dbReference>
<evidence type="ECO:0000256" key="2">
    <source>
        <dbReference type="ARBA" id="ARBA00010593"/>
    </source>
</evidence>
<gene>
    <name evidence="11" type="ORF">PhCBS80983_g04225</name>
</gene>
<dbReference type="GO" id="GO:0006884">
    <property type="term" value="P:cell volume homeostasis"/>
    <property type="evidence" value="ECO:0007669"/>
    <property type="project" value="TreeGrafter"/>
</dbReference>
<keyword evidence="5 8" id="KW-1133">Transmembrane helix</keyword>
<proteinExistence type="inferred from homology"/>
<evidence type="ECO:0008006" key="13">
    <source>
        <dbReference type="Google" id="ProtNLM"/>
    </source>
</evidence>
<feature type="transmembrane region" description="Helical" evidence="8">
    <location>
        <begin position="393"/>
        <end position="410"/>
    </location>
</feature>
<evidence type="ECO:0000259" key="10">
    <source>
        <dbReference type="Pfam" id="PF03522"/>
    </source>
</evidence>
<dbReference type="InterPro" id="IPR018491">
    <property type="entry name" value="SLC12_C"/>
</dbReference>
<organism evidence="11 12">
    <name type="scientific">Powellomyces hirtus</name>
    <dbReference type="NCBI Taxonomy" id="109895"/>
    <lineage>
        <taxon>Eukaryota</taxon>
        <taxon>Fungi</taxon>
        <taxon>Fungi incertae sedis</taxon>
        <taxon>Chytridiomycota</taxon>
        <taxon>Chytridiomycota incertae sedis</taxon>
        <taxon>Chytridiomycetes</taxon>
        <taxon>Spizellomycetales</taxon>
        <taxon>Powellomycetaceae</taxon>
        <taxon>Powellomyces</taxon>
    </lineage>
</organism>
<feature type="transmembrane region" description="Helical" evidence="8">
    <location>
        <begin position="298"/>
        <end position="318"/>
    </location>
</feature>
<dbReference type="Pfam" id="PF00324">
    <property type="entry name" value="AA_permease"/>
    <property type="match status" value="1"/>
</dbReference>
<dbReference type="GO" id="GO:0034486">
    <property type="term" value="P:vacuolar transmembrane transport"/>
    <property type="evidence" value="ECO:0007669"/>
    <property type="project" value="TreeGrafter"/>
</dbReference>
<feature type="domain" description="SLC12A transporter C-terminal" evidence="10">
    <location>
        <begin position="546"/>
        <end position="631"/>
    </location>
</feature>
<dbReference type="InterPro" id="IPR004842">
    <property type="entry name" value="SLC12A_fam"/>
</dbReference>
<protein>
    <recommendedName>
        <fullName evidence="13">Amino acid permease/ SLC12A domain-containing protein</fullName>
    </recommendedName>
</protein>
<feature type="transmembrane region" description="Helical" evidence="8">
    <location>
        <begin position="76"/>
        <end position="96"/>
    </location>
</feature>
<feature type="compositionally biased region" description="Low complexity" evidence="7">
    <location>
        <begin position="968"/>
        <end position="984"/>
    </location>
</feature>
<evidence type="ECO:0000313" key="12">
    <source>
        <dbReference type="Proteomes" id="UP000318582"/>
    </source>
</evidence>
<feature type="domain" description="Amino acid permease/ SLC12A" evidence="9">
    <location>
        <begin position="57"/>
        <end position="533"/>
    </location>
</feature>
<feature type="domain" description="SLC12A transporter C-terminal" evidence="10">
    <location>
        <begin position="1000"/>
        <end position="1064"/>
    </location>
</feature>
<dbReference type="GO" id="GO:0055064">
    <property type="term" value="P:chloride ion homeostasis"/>
    <property type="evidence" value="ECO:0007669"/>
    <property type="project" value="TreeGrafter"/>
</dbReference>
<evidence type="ECO:0000256" key="8">
    <source>
        <dbReference type="SAM" id="Phobius"/>
    </source>
</evidence>